<dbReference type="AlphaFoldDB" id="F4S9W3"/>
<keyword evidence="1" id="KW-0732">Signal</keyword>
<dbReference type="Proteomes" id="UP000001072">
    <property type="component" value="Unassembled WGS sequence"/>
</dbReference>
<keyword evidence="3" id="KW-1185">Reference proteome</keyword>
<name>F4S9W3_MELLP</name>
<sequence length="148" mass="16501">MSWIQSSPIFYLLLVVLLAGDLGSHIFANANAIDCTRGWSVPTPAEDNKYLCMVRRADGFDKYHCEWCGRNDKELPSATACAGPRLGPLPNQGTLACNVGQDENYLNWNPRPIICVHSNPGDKPVKHTCKYPKTWQQCPRDKCKLIPG</sequence>
<dbReference type="InParanoid" id="F4S9W3"/>
<dbReference type="VEuPathDB" id="FungiDB:MELLADRAFT_123554"/>
<dbReference type="HOGENOM" id="CLU_1740947_0_0_1"/>
<evidence type="ECO:0000313" key="2">
    <source>
        <dbReference type="EMBL" id="EGF98592.1"/>
    </source>
</evidence>
<organism evidence="3">
    <name type="scientific">Melampsora larici-populina (strain 98AG31 / pathotype 3-4-7)</name>
    <name type="common">Poplar leaf rust fungus</name>
    <dbReference type="NCBI Taxonomy" id="747676"/>
    <lineage>
        <taxon>Eukaryota</taxon>
        <taxon>Fungi</taxon>
        <taxon>Dikarya</taxon>
        <taxon>Basidiomycota</taxon>
        <taxon>Pucciniomycotina</taxon>
        <taxon>Pucciniomycetes</taxon>
        <taxon>Pucciniales</taxon>
        <taxon>Melampsoraceae</taxon>
        <taxon>Melampsora</taxon>
    </lineage>
</organism>
<evidence type="ECO:0000256" key="1">
    <source>
        <dbReference type="SAM" id="SignalP"/>
    </source>
</evidence>
<gene>
    <name evidence="2" type="ORF">MELLADRAFT_123554</name>
</gene>
<evidence type="ECO:0000313" key="3">
    <source>
        <dbReference type="Proteomes" id="UP000001072"/>
    </source>
</evidence>
<reference evidence="3" key="1">
    <citation type="journal article" date="2011" name="Proc. Natl. Acad. Sci. U.S.A.">
        <title>Obligate biotrophy features unraveled by the genomic analysis of rust fungi.</title>
        <authorList>
            <person name="Duplessis S."/>
            <person name="Cuomo C.A."/>
            <person name="Lin Y.-C."/>
            <person name="Aerts A."/>
            <person name="Tisserant E."/>
            <person name="Veneault-Fourrey C."/>
            <person name="Joly D.L."/>
            <person name="Hacquard S."/>
            <person name="Amselem J."/>
            <person name="Cantarel B.L."/>
            <person name="Chiu R."/>
            <person name="Coutinho P.M."/>
            <person name="Feau N."/>
            <person name="Field M."/>
            <person name="Frey P."/>
            <person name="Gelhaye E."/>
            <person name="Goldberg J."/>
            <person name="Grabherr M.G."/>
            <person name="Kodira C.D."/>
            <person name="Kohler A."/>
            <person name="Kuees U."/>
            <person name="Lindquist E.A."/>
            <person name="Lucas S.M."/>
            <person name="Mago R."/>
            <person name="Mauceli E."/>
            <person name="Morin E."/>
            <person name="Murat C."/>
            <person name="Pangilinan J.L."/>
            <person name="Park R."/>
            <person name="Pearson M."/>
            <person name="Quesneville H."/>
            <person name="Rouhier N."/>
            <person name="Sakthikumar S."/>
            <person name="Salamov A.A."/>
            <person name="Schmutz J."/>
            <person name="Selles B."/>
            <person name="Shapiro H."/>
            <person name="Tanguay P."/>
            <person name="Tuskan G.A."/>
            <person name="Henrissat B."/>
            <person name="Van de Peer Y."/>
            <person name="Rouze P."/>
            <person name="Ellis J.G."/>
            <person name="Dodds P.N."/>
            <person name="Schein J.E."/>
            <person name="Zhong S."/>
            <person name="Hamelin R.C."/>
            <person name="Grigoriev I.V."/>
            <person name="Szabo L.J."/>
            <person name="Martin F."/>
        </authorList>
    </citation>
    <scope>NUCLEOTIDE SEQUENCE [LARGE SCALE GENOMIC DNA]</scope>
    <source>
        <strain evidence="3">98AG31 / pathotype 3-4-7</strain>
    </source>
</reference>
<proteinExistence type="predicted"/>
<dbReference type="KEGG" id="mlr:MELLADRAFT_123554"/>
<feature type="signal peptide" evidence="1">
    <location>
        <begin position="1"/>
        <end position="23"/>
    </location>
</feature>
<accession>F4S9W3</accession>
<dbReference type="EMBL" id="GL883173">
    <property type="protein sequence ID" value="EGF98592.1"/>
    <property type="molecule type" value="Genomic_DNA"/>
</dbReference>
<protein>
    <submittedName>
        <fullName evidence="2">Secreted protein</fullName>
    </submittedName>
</protein>
<feature type="chain" id="PRO_5003321384" evidence="1">
    <location>
        <begin position="24"/>
        <end position="148"/>
    </location>
</feature>
<dbReference type="GeneID" id="18926396"/>
<dbReference type="RefSeq" id="XP_007418162.1">
    <property type="nucleotide sequence ID" value="XM_007418100.1"/>
</dbReference>